<evidence type="ECO:0000313" key="2">
    <source>
        <dbReference type="EMBL" id="KZZ95672.1"/>
    </source>
</evidence>
<accession>A0A162IKZ9</accession>
<name>A0A162IKZ9_9EURO</name>
<evidence type="ECO:0000313" key="3">
    <source>
        <dbReference type="Proteomes" id="UP000242877"/>
    </source>
</evidence>
<dbReference type="OrthoDB" id="5425043at2759"/>
<sequence length="288" mass="34127">MPEYLRFTPEQDAEGIPDTFQDEESRISKDDTIDGDSDFELPRKRQKRMTVMGRVDDVDAEYSMDRWLKRELRWFYLFEFSNRNLRKFLVGAKPELKTQVAKLDKYEETLGHVTRNFKSETLKRMKHYIKVAIARSKESGGTDLEAIDRKKNLHKHFWDNMTEADFFKVFYWLKPIVDFEKTGPLGQWYLKPAKCKRYLDKEQKKRGDIGDGDDSEEEGATVAGDLWNNIIEWWPTLGTNPELKGITRKDFAERREIVRRNKNDKTKEQLAKELAKHHTDFVKVPRPV</sequence>
<dbReference type="AlphaFoldDB" id="A0A162IKZ9"/>
<comment type="caution">
    <text evidence="2">The sequence shown here is derived from an EMBL/GenBank/DDBJ whole genome shotgun (WGS) entry which is preliminary data.</text>
</comment>
<organism evidence="2 3">
    <name type="scientific">Ascosphaera apis ARSEF 7405</name>
    <dbReference type="NCBI Taxonomy" id="392613"/>
    <lineage>
        <taxon>Eukaryota</taxon>
        <taxon>Fungi</taxon>
        <taxon>Dikarya</taxon>
        <taxon>Ascomycota</taxon>
        <taxon>Pezizomycotina</taxon>
        <taxon>Eurotiomycetes</taxon>
        <taxon>Eurotiomycetidae</taxon>
        <taxon>Onygenales</taxon>
        <taxon>Ascosphaeraceae</taxon>
        <taxon>Ascosphaera</taxon>
    </lineage>
</organism>
<protein>
    <submittedName>
        <fullName evidence="2">Uncharacterized protein</fullName>
    </submittedName>
</protein>
<gene>
    <name evidence="2" type="ORF">AAP_01348</name>
</gene>
<reference evidence="2 3" key="1">
    <citation type="journal article" date="2016" name="Genome Biol. Evol.">
        <title>Divergent and convergent evolution of fungal pathogenicity.</title>
        <authorList>
            <person name="Shang Y."/>
            <person name="Xiao G."/>
            <person name="Zheng P."/>
            <person name="Cen K."/>
            <person name="Zhan S."/>
            <person name="Wang C."/>
        </authorList>
    </citation>
    <scope>NUCLEOTIDE SEQUENCE [LARGE SCALE GENOMIC DNA]</scope>
    <source>
        <strain evidence="2 3">ARSEF 7405</strain>
    </source>
</reference>
<dbReference type="VEuPathDB" id="FungiDB:AAP_01348"/>
<keyword evidence="3" id="KW-1185">Reference proteome</keyword>
<proteinExistence type="predicted"/>
<feature type="region of interest" description="Disordered" evidence="1">
    <location>
        <begin position="1"/>
        <end position="37"/>
    </location>
</feature>
<dbReference type="EMBL" id="AZGZ01000004">
    <property type="protein sequence ID" value="KZZ95672.1"/>
    <property type="molecule type" value="Genomic_DNA"/>
</dbReference>
<evidence type="ECO:0000256" key="1">
    <source>
        <dbReference type="SAM" id="MobiDB-lite"/>
    </source>
</evidence>
<feature type="compositionally biased region" description="Basic and acidic residues" evidence="1">
    <location>
        <begin position="23"/>
        <end position="32"/>
    </location>
</feature>
<dbReference type="Proteomes" id="UP000242877">
    <property type="component" value="Unassembled WGS sequence"/>
</dbReference>